<dbReference type="RefSeq" id="WP_345063360.1">
    <property type="nucleotide sequence ID" value="NZ_BAABGR010000003.1"/>
</dbReference>
<proteinExistence type="predicted"/>
<comment type="caution">
    <text evidence="2">The sequence shown here is derived from an EMBL/GenBank/DDBJ whole genome shotgun (WGS) entry which is preliminary data.</text>
</comment>
<evidence type="ECO:0000313" key="3">
    <source>
        <dbReference type="Proteomes" id="UP001500394"/>
    </source>
</evidence>
<accession>A0ABP8QUE7</accession>
<dbReference type="InterPro" id="IPR014922">
    <property type="entry name" value="YdhG-like"/>
</dbReference>
<dbReference type="EMBL" id="BAABGR010000003">
    <property type="protein sequence ID" value="GAA4510389.1"/>
    <property type="molecule type" value="Genomic_DNA"/>
</dbReference>
<gene>
    <name evidence="2" type="ORF">GCM10023173_01710</name>
</gene>
<dbReference type="Pfam" id="PF08818">
    <property type="entry name" value="DUF1801"/>
    <property type="match status" value="1"/>
</dbReference>
<keyword evidence="3" id="KW-1185">Reference proteome</keyword>
<protein>
    <recommendedName>
        <fullName evidence="1">YdhG-like domain-containing protein</fullName>
    </recommendedName>
</protein>
<organism evidence="2 3">
    <name type="scientific">Sphingobacterium thermophilum</name>
    <dbReference type="NCBI Taxonomy" id="768534"/>
    <lineage>
        <taxon>Bacteria</taxon>
        <taxon>Pseudomonadati</taxon>
        <taxon>Bacteroidota</taxon>
        <taxon>Sphingobacteriia</taxon>
        <taxon>Sphingobacteriales</taxon>
        <taxon>Sphingobacteriaceae</taxon>
        <taxon>Sphingobacterium</taxon>
    </lineage>
</organism>
<dbReference type="SUPFAM" id="SSF159888">
    <property type="entry name" value="YdhG-like"/>
    <property type="match status" value="1"/>
</dbReference>
<reference evidence="3" key="1">
    <citation type="journal article" date="2019" name="Int. J. Syst. Evol. Microbiol.">
        <title>The Global Catalogue of Microorganisms (GCM) 10K type strain sequencing project: providing services to taxonomists for standard genome sequencing and annotation.</title>
        <authorList>
            <consortium name="The Broad Institute Genomics Platform"/>
            <consortium name="The Broad Institute Genome Sequencing Center for Infectious Disease"/>
            <person name="Wu L."/>
            <person name="Ma J."/>
        </authorList>
    </citation>
    <scope>NUCLEOTIDE SEQUENCE [LARGE SCALE GENOMIC DNA]</scope>
    <source>
        <strain evidence="3">JCM 17858</strain>
    </source>
</reference>
<dbReference type="Proteomes" id="UP001500394">
    <property type="component" value="Unassembled WGS sequence"/>
</dbReference>
<evidence type="ECO:0000313" key="2">
    <source>
        <dbReference type="EMBL" id="GAA4510389.1"/>
    </source>
</evidence>
<sequence length="118" mass="13866">MKALIHKTQLQKPYKWGMDIYTFNGKNIIGWRGFKNFFSVWFYNGVFLKDPYKVLVNASEGKTKFLRQWRFTDSSQFDEKKVLEYIEESIQTIKDGKILPRDKNNTIDAQGICLATVS</sequence>
<feature type="domain" description="YdhG-like" evidence="1">
    <location>
        <begin position="3"/>
        <end position="90"/>
    </location>
</feature>
<dbReference type="Gene3D" id="3.90.1150.200">
    <property type="match status" value="1"/>
</dbReference>
<name>A0ABP8QUE7_9SPHI</name>
<evidence type="ECO:0000259" key="1">
    <source>
        <dbReference type="Pfam" id="PF08818"/>
    </source>
</evidence>